<comment type="caution">
    <text evidence="3">The sequence shown here is derived from an EMBL/GenBank/DDBJ whole genome shotgun (WGS) entry which is preliminary data.</text>
</comment>
<gene>
    <name evidence="3" type="ORF">DAKH74_039750</name>
</gene>
<sequence length="690" mass="73020">MSAVNSPGADGHGVGIAVNTPGNMSSPGASTPGAPTRTSSNNSGRVMMQGQGSLPGPGGPAMVNGGIGAAPGTPGTPLTPQLQQQQLQQLTPMQRQKLMLQQRMMQQQRQQQQLLNFRNQFFQLMSTINRAPKRVYNFAEDTDALLKKYEQYRPSFEFHIYENNYKLCTPQAIRNQQQQQQQLLHQQQNGGSQQQAKAAAADVSNDGLVLNKNNEVLKEFLEYVARGTIPEAIMEVIADCDIQLYEGNVILQVYDHMNTVDVAVRVGASASANSSAAPAQPQPSSSETTISDNPAGNPAGQTTASSTGPSTTAPAAPPSIKKPRVYRTLLRPNDLSGYYDMMAFSDHTRFSDSIYQQLEAEILSLTKRNVNLDVTLDPYQHRDKLDPASFSEPQWDDAAQKLNFQHRPLSTREGTKGRVGHIPEHEELPQHNSTYEQMMLIMSERTSTITSSAFAAALAKHATEQKSGKSGSGNASGSGGSGSGGKGRNGTGSGSGSGSGGGSSSAEGSQVSMATAAASTVATDNNQFSRLKFIEQYRVNKEKRKQQQALNMANGNVPLPVVGAPFNQKISMAMTGDEQNMSPQKQRLQKMQKQAAQAKGGKKGAGANSGDKPKPKRPRKPKKAAATAAGGEAAPKKRRVTKKKAATTANAGAGASTPVASTPGATDAASVAGTPASFNSAGSPPSATPK</sequence>
<feature type="compositionally biased region" description="Low complexity" evidence="1">
    <location>
        <begin position="271"/>
        <end position="286"/>
    </location>
</feature>
<feature type="compositionally biased region" description="Low complexity" evidence="1">
    <location>
        <begin position="624"/>
        <end position="633"/>
    </location>
</feature>
<feature type="compositionally biased region" description="Basic residues" evidence="1">
    <location>
        <begin position="614"/>
        <end position="623"/>
    </location>
</feature>
<feature type="region of interest" description="Disordered" evidence="1">
    <location>
        <begin position="271"/>
        <end position="325"/>
    </location>
</feature>
<feature type="compositionally biased region" description="Low complexity" evidence="1">
    <location>
        <begin position="302"/>
        <end position="314"/>
    </location>
</feature>
<protein>
    <submittedName>
        <fullName evidence="3">Spt20 protein</fullName>
    </submittedName>
</protein>
<accession>A0AAV5S0G4</accession>
<evidence type="ECO:0000256" key="1">
    <source>
        <dbReference type="SAM" id="MobiDB-lite"/>
    </source>
</evidence>
<feature type="region of interest" description="Disordered" evidence="1">
    <location>
        <begin position="576"/>
        <end position="690"/>
    </location>
</feature>
<feature type="region of interest" description="Disordered" evidence="1">
    <location>
        <begin position="1"/>
        <end position="80"/>
    </location>
</feature>
<feature type="compositionally biased region" description="Polar residues" evidence="1">
    <location>
        <begin position="20"/>
        <end position="29"/>
    </location>
</feature>
<keyword evidence="4" id="KW-1185">Reference proteome</keyword>
<evidence type="ECO:0000313" key="4">
    <source>
        <dbReference type="Proteomes" id="UP001377567"/>
    </source>
</evidence>
<feature type="region of interest" description="Disordered" evidence="1">
    <location>
        <begin position="408"/>
        <end position="432"/>
    </location>
</feature>
<feature type="compositionally biased region" description="Gly residues" evidence="1">
    <location>
        <begin position="470"/>
        <end position="503"/>
    </location>
</feature>
<proteinExistence type="predicted"/>
<dbReference type="Pfam" id="PF12090">
    <property type="entry name" value="Spt20_SEP"/>
    <property type="match status" value="1"/>
</dbReference>
<dbReference type="Proteomes" id="UP001377567">
    <property type="component" value="Unassembled WGS sequence"/>
</dbReference>
<evidence type="ECO:0000313" key="3">
    <source>
        <dbReference type="EMBL" id="GMM57359.1"/>
    </source>
</evidence>
<feature type="compositionally biased region" description="Basic residues" evidence="1">
    <location>
        <begin position="636"/>
        <end position="645"/>
    </location>
</feature>
<feature type="compositionally biased region" description="Low complexity" evidence="1">
    <location>
        <begin position="646"/>
        <end position="658"/>
    </location>
</feature>
<feature type="domain" description="Spt20-like SEP" evidence="2">
    <location>
        <begin position="150"/>
        <end position="387"/>
    </location>
</feature>
<dbReference type="AlphaFoldDB" id="A0AAV5S0G4"/>
<dbReference type="EMBL" id="BTGD01000011">
    <property type="protein sequence ID" value="GMM57359.1"/>
    <property type="molecule type" value="Genomic_DNA"/>
</dbReference>
<feature type="compositionally biased region" description="Polar residues" evidence="1">
    <location>
        <begin position="676"/>
        <end position="690"/>
    </location>
</feature>
<evidence type="ECO:0000259" key="2">
    <source>
        <dbReference type="Pfam" id="PF12090"/>
    </source>
</evidence>
<feature type="compositionally biased region" description="Low complexity" evidence="1">
    <location>
        <begin position="584"/>
        <end position="599"/>
    </location>
</feature>
<reference evidence="3 4" key="1">
    <citation type="journal article" date="2023" name="Elife">
        <title>Identification of key yeast species and microbe-microbe interactions impacting larval growth of Drosophila in the wild.</title>
        <authorList>
            <person name="Mure A."/>
            <person name="Sugiura Y."/>
            <person name="Maeda R."/>
            <person name="Honda K."/>
            <person name="Sakurai N."/>
            <person name="Takahashi Y."/>
            <person name="Watada M."/>
            <person name="Katoh T."/>
            <person name="Gotoh A."/>
            <person name="Gotoh Y."/>
            <person name="Taniguchi I."/>
            <person name="Nakamura K."/>
            <person name="Hayashi T."/>
            <person name="Katayama T."/>
            <person name="Uemura T."/>
            <person name="Hattori Y."/>
        </authorList>
    </citation>
    <scope>NUCLEOTIDE SEQUENCE [LARGE SCALE GENOMIC DNA]</scope>
    <source>
        <strain evidence="3 4">KH-74</strain>
    </source>
</reference>
<feature type="compositionally biased region" description="Low complexity" evidence="1">
    <location>
        <begin position="71"/>
        <end position="80"/>
    </location>
</feature>
<dbReference type="InterPro" id="IPR046468">
    <property type="entry name" value="Spt20-like_SEP"/>
</dbReference>
<organism evidence="3 4">
    <name type="scientific">Maudiozyma humilis</name>
    <name type="common">Sour dough yeast</name>
    <name type="synonym">Kazachstania humilis</name>
    <dbReference type="NCBI Taxonomy" id="51915"/>
    <lineage>
        <taxon>Eukaryota</taxon>
        <taxon>Fungi</taxon>
        <taxon>Dikarya</taxon>
        <taxon>Ascomycota</taxon>
        <taxon>Saccharomycotina</taxon>
        <taxon>Saccharomycetes</taxon>
        <taxon>Saccharomycetales</taxon>
        <taxon>Saccharomycetaceae</taxon>
        <taxon>Maudiozyma</taxon>
    </lineage>
</organism>
<feature type="compositionally biased region" description="Basic and acidic residues" evidence="1">
    <location>
        <begin position="413"/>
        <end position="429"/>
    </location>
</feature>
<feature type="region of interest" description="Disordered" evidence="1">
    <location>
        <begin position="463"/>
        <end position="511"/>
    </location>
</feature>
<feature type="region of interest" description="Disordered" evidence="1">
    <location>
        <begin position="179"/>
        <end position="198"/>
    </location>
</feature>
<name>A0AAV5S0G4_MAUHU</name>